<name>A0ACB8FBS3_9SAUR</name>
<evidence type="ECO:0000313" key="2">
    <source>
        <dbReference type="Proteomes" id="UP000827872"/>
    </source>
</evidence>
<evidence type="ECO:0000313" key="1">
    <source>
        <dbReference type="EMBL" id="KAH8002686.1"/>
    </source>
</evidence>
<protein>
    <submittedName>
        <fullName evidence="1">Uncharacterized protein</fullName>
    </submittedName>
</protein>
<proteinExistence type="predicted"/>
<keyword evidence="2" id="KW-1185">Reference proteome</keyword>
<dbReference type="EMBL" id="CM037621">
    <property type="protein sequence ID" value="KAH8002686.1"/>
    <property type="molecule type" value="Genomic_DNA"/>
</dbReference>
<sequence length="252" mass="28692">MRVQPRSKQPRIQRLDVVDSWKAQAYPSGKSACRLMSVYGKVFTVWTGMTPLVVLNGYKAVSEGLVSEEVSGRPLTPFLGAMMGDKGVFLTNGHTWKQQRRYAFTVLRIMATTIQQRIQEEADHLTKVLTSKQGLTFGPKTDMIHAVANVICAAVFGHRFSKEDESFNKMIEAVYSIISSSYTSWGMLYDSFPKIMHHLPGVHQKVLKRSDFLHEVVRKEVQSHKAKWKEGDRPLDFIDFYLDHIAKVRTGK</sequence>
<organism evidence="1 2">
    <name type="scientific">Sphaerodactylus townsendi</name>
    <dbReference type="NCBI Taxonomy" id="933632"/>
    <lineage>
        <taxon>Eukaryota</taxon>
        <taxon>Metazoa</taxon>
        <taxon>Chordata</taxon>
        <taxon>Craniata</taxon>
        <taxon>Vertebrata</taxon>
        <taxon>Euteleostomi</taxon>
        <taxon>Lepidosauria</taxon>
        <taxon>Squamata</taxon>
        <taxon>Bifurcata</taxon>
        <taxon>Gekkota</taxon>
        <taxon>Sphaerodactylidae</taxon>
        <taxon>Sphaerodactylus</taxon>
    </lineage>
</organism>
<dbReference type="Proteomes" id="UP000827872">
    <property type="component" value="Linkage Group LG08"/>
</dbReference>
<accession>A0ACB8FBS3</accession>
<reference evidence="1" key="1">
    <citation type="submission" date="2021-08" db="EMBL/GenBank/DDBJ databases">
        <title>The first chromosome-level gecko genome reveals the dynamic sex chromosomes of Neotropical dwarf geckos (Sphaerodactylidae: Sphaerodactylus).</title>
        <authorList>
            <person name="Pinto B.J."/>
            <person name="Keating S.E."/>
            <person name="Gamble T."/>
        </authorList>
    </citation>
    <scope>NUCLEOTIDE SEQUENCE</scope>
    <source>
        <strain evidence="1">TG3544</strain>
    </source>
</reference>
<comment type="caution">
    <text evidence="1">The sequence shown here is derived from an EMBL/GenBank/DDBJ whole genome shotgun (WGS) entry which is preliminary data.</text>
</comment>
<gene>
    <name evidence="1" type="ORF">K3G42_027199</name>
</gene>